<evidence type="ECO:0000313" key="3">
    <source>
        <dbReference type="Proteomes" id="UP000887159"/>
    </source>
</evidence>
<protein>
    <submittedName>
        <fullName evidence="2">Uncharacterized protein</fullName>
    </submittedName>
</protein>
<feature type="compositionally biased region" description="Basic and acidic residues" evidence="1">
    <location>
        <begin position="104"/>
        <end position="133"/>
    </location>
</feature>
<keyword evidence="3" id="KW-1185">Reference proteome</keyword>
<feature type="region of interest" description="Disordered" evidence="1">
    <location>
        <begin position="104"/>
        <end position="153"/>
    </location>
</feature>
<sequence>MVLDGCYGQKWPNNLFHYAPSASRPYISQRERSVAMCSKKVPFTTLGHSQHLSHLQSIVDRPINTMLSLREMGEWLLERSIARDQPPEDSTPVKKVAVKKVDSIIHRERSPRSRKDGMRKDEMRKVGNEERRPRNLRLYRRPDFRPPYGRTDF</sequence>
<reference evidence="2" key="1">
    <citation type="submission" date="2020-08" db="EMBL/GenBank/DDBJ databases">
        <title>Multicomponent nature underlies the extraordinary mechanical properties of spider dragline silk.</title>
        <authorList>
            <person name="Kono N."/>
            <person name="Nakamura H."/>
            <person name="Mori M."/>
            <person name="Yoshida Y."/>
            <person name="Ohtoshi R."/>
            <person name="Malay A.D."/>
            <person name="Moran D.A.P."/>
            <person name="Tomita M."/>
            <person name="Numata K."/>
            <person name="Arakawa K."/>
        </authorList>
    </citation>
    <scope>NUCLEOTIDE SEQUENCE</scope>
</reference>
<dbReference type="AlphaFoldDB" id="A0A8X7BH52"/>
<dbReference type="EMBL" id="BMAU01021399">
    <property type="protein sequence ID" value="GFY31516.1"/>
    <property type="molecule type" value="Genomic_DNA"/>
</dbReference>
<name>A0A8X7BH52_TRICX</name>
<proteinExistence type="predicted"/>
<organism evidence="2 3">
    <name type="scientific">Trichonephila clavipes</name>
    <name type="common">Golden silk orbweaver</name>
    <name type="synonym">Nephila clavipes</name>
    <dbReference type="NCBI Taxonomy" id="2585209"/>
    <lineage>
        <taxon>Eukaryota</taxon>
        <taxon>Metazoa</taxon>
        <taxon>Ecdysozoa</taxon>
        <taxon>Arthropoda</taxon>
        <taxon>Chelicerata</taxon>
        <taxon>Arachnida</taxon>
        <taxon>Araneae</taxon>
        <taxon>Araneomorphae</taxon>
        <taxon>Entelegynae</taxon>
        <taxon>Araneoidea</taxon>
        <taxon>Nephilidae</taxon>
        <taxon>Trichonephila</taxon>
    </lineage>
</organism>
<evidence type="ECO:0000256" key="1">
    <source>
        <dbReference type="SAM" id="MobiDB-lite"/>
    </source>
</evidence>
<gene>
    <name evidence="2" type="ORF">TNCV_4693601</name>
</gene>
<dbReference type="Proteomes" id="UP000887159">
    <property type="component" value="Unassembled WGS sequence"/>
</dbReference>
<evidence type="ECO:0000313" key="2">
    <source>
        <dbReference type="EMBL" id="GFY31516.1"/>
    </source>
</evidence>
<comment type="caution">
    <text evidence="2">The sequence shown here is derived from an EMBL/GenBank/DDBJ whole genome shotgun (WGS) entry which is preliminary data.</text>
</comment>
<accession>A0A8X7BH52</accession>